<comment type="cofactor">
    <cofactor evidence="1">
        <name>heme b</name>
        <dbReference type="ChEBI" id="CHEBI:60344"/>
    </cofactor>
    <text evidence="1">Binds 1 heme b (iron(II)-protoporphyrin IX) group per subunit.</text>
</comment>
<comment type="function">
    <text evidence="1">Catalyzes the oxidation of protoporphyrinogen IX to protoporphyrin IX.</text>
</comment>
<dbReference type="Proteomes" id="UP000494269">
    <property type="component" value="Unassembled WGS sequence"/>
</dbReference>
<feature type="transmembrane region" description="Helical" evidence="2">
    <location>
        <begin position="83"/>
        <end position="104"/>
    </location>
</feature>
<proteinExistence type="inferred from homology"/>
<dbReference type="GO" id="GO:0006782">
    <property type="term" value="P:protoporphyrinogen IX biosynthetic process"/>
    <property type="evidence" value="ECO:0007669"/>
    <property type="project" value="UniProtKB-UniRule"/>
</dbReference>
<evidence type="ECO:0000256" key="2">
    <source>
        <dbReference type="SAM" id="Phobius"/>
    </source>
</evidence>
<organism evidence="3 4">
    <name type="scientific">Achromobacter kerstersii</name>
    <dbReference type="NCBI Taxonomy" id="1353890"/>
    <lineage>
        <taxon>Bacteria</taxon>
        <taxon>Pseudomonadati</taxon>
        <taxon>Pseudomonadota</taxon>
        <taxon>Betaproteobacteria</taxon>
        <taxon>Burkholderiales</taxon>
        <taxon>Alcaligenaceae</taxon>
        <taxon>Achromobacter</taxon>
    </lineage>
</organism>
<feature type="transmembrane region" description="Helical" evidence="2">
    <location>
        <begin position="54"/>
        <end position="76"/>
    </location>
</feature>
<evidence type="ECO:0000313" key="3">
    <source>
        <dbReference type="EMBL" id="CAB3663202.1"/>
    </source>
</evidence>
<keyword evidence="1" id="KW-0408">Iron</keyword>
<reference evidence="3 4" key="1">
    <citation type="submission" date="2020-04" db="EMBL/GenBank/DDBJ databases">
        <authorList>
            <person name="De Canck E."/>
        </authorList>
    </citation>
    <scope>NUCLEOTIDE SEQUENCE [LARGE SCALE GENOMIC DNA]</scope>
    <source>
        <strain evidence="3 4">LMG 3441</strain>
    </source>
</reference>
<name>A0A6S6Z8L3_9BURK</name>
<keyword evidence="1" id="KW-1003">Cell membrane</keyword>
<accession>A0A6S6Z8L3</accession>
<dbReference type="InterPro" id="IPR005265">
    <property type="entry name" value="HemJ-like"/>
</dbReference>
<comment type="pathway">
    <text evidence="1">Porphyrin-containing compound metabolism; protoporphyrin-IX biosynthesis; protoporphyrin-IX from protoporphyrinogen-IX: step 1/1.</text>
</comment>
<feature type="transmembrane region" description="Helical" evidence="2">
    <location>
        <begin position="124"/>
        <end position="142"/>
    </location>
</feature>
<dbReference type="GO" id="GO:0046872">
    <property type="term" value="F:metal ion binding"/>
    <property type="evidence" value="ECO:0007669"/>
    <property type="project" value="UniProtKB-UniRule"/>
</dbReference>
<dbReference type="EMBL" id="CADIJQ010000001">
    <property type="protein sequence ID" value="CAB3663202.1"/>
    <property type="molecule type" value="Genomic_DNA"/>
</dbReference>
<sequence>MMYLSLKSLHLIAVLLFAGGLMVLAVVISGWVRVGGVVLPHEKSIGRAVLRWDRYVTVPAMFVSWGLGLSLALMAGRMGHGWLLGKISIVVALSGLHGVLRAAIRARTDGDAVSSSAWHEASPILVATGLATIAVLVTVKPLSL</sequence>
<dbReference type="Pfam" id="PF03653">
    <property type="entry name" value="UPF0093"/>
    <property type="match status" value="1"/>
</dbReference>
<evidence type="ECO:0000256" key="1">
    <source>
        <dbReference type="PIRNR" id="PIRNR004638"/>
    </source>
</evidence>
<keyword evidence="1 2" id="KW-0472">Membrane</keyword>
<keyword evidence="2" id="KW-0812">Transmembrane</keyword>
<keyword evidence="4" id="KW-1185">Reference proteome</keyword>
<dbReference type="PIRSF" id="PIRSF004638">
    <property type="entry name" value="UCP004638"/>
    <property type="match status" value="1"/>
</dbReference>
<dbReference type="RefSeq" id="WP_175168776.1">
    <property type="nucleotide sequence ID" value="NZ_CADIJQ010000001.1"/>
</dbReference>
<keyword evidence="1" id="KW-0349">Heme</keyword>
<dbReference type="UniPathway" id="UPA00251">
    <property type="reaction ID" value="UER00324"/>
</dbReference>
<dbReference type="GO" id="GO:0070818">
    <property type="term" value="F:protoporphyrinogen oxidase activity"/>
    <property type="evidence" value="ECO:0007669"/>
    <property type="project" value="UniProtKB-UniRule"/>
</dbReference>
<dbReference type="GO" id="GO:0005886">
    <property type="term" value="C:plasma membrane"/>
    <property type="evidence" value="ECO:0007669"/>
    <property type="project" value="UniProtKB-UniRule"/>
</dbReference>
<gene>
    <name evidence="3" type="ORF">LMG3441_00671</name>
</gene>
<feature type="transmembrane region" description="Helical" evidence="2">
    <location>
        <begin position="12"/>
        <end position="34"/>
    </location>
</feature>
<evidence type="ECO:0000313" key="4">
    <source>
        <dbReference type="Proteomes" id="UP000494269"/>
    </source>
</evidence>
<keyword evidence="2" id="KW-1133">Transmembrane helix</keyword>
<keyword evidence="1" id="KW-0479">Metal-binding</keyword>
<protein>
    <recommendedName>
        <fullName evidence="1">Protoporphyrinogen IX oxidase</fullName>
        <ecNumber evidence="1">1.3.99.-</ecNumber>
    </recommendedName>
</protein>
<dbReference type="AlphaFoldDB" id="A0A6S6Z8L3"/>
<comment type="catalytic activity">
    <reaction evidence="1">
        <text>protoporphyrinogen IX + 3 A = protoporphyrin IX + 3 AH2</text>
        <dbReference type="Rhea" id="RHEA:62000"/>
        <dbReference type="ChEBI" id="CHEBI:13193"/>
        <dbReference type="ChEBI" id="CHEBI:17499"/>
        <dbReference type="ChEBI" id="CHEBI:57306"/>
        <dbReference type="ChEBI" id="CHEBI:57307"/>
    </reaction>
</comment>
<comment type="similarity">
    <text evidence="1">Belongs to the HemJ family.</text>
</comment>
<dbReference type="EC" id="1.3.99.-" evidence="1"/>